<dbReference type="RefSeq" id="WP_055740004.1">
    <property type="nucleotide sequence ID" value="NZ_JAAIWL010000025.1"/>
</dbReference>
<dbReference type="STRING" id="157838.AN964_12545"/>
<dbReference type="Proteomes" id="UP000051888">
    <property type="component" value="Unassembled WGS sequence"/>
</dbReference>
<keyword evidence="4" id="KW-1185">Reference proteome</keyword>
<dbReference type="EMBL" id="LJJC01000004">
    <property type="protein sequence ID" value="KQL54239.1"/>
    <property type="molecule type" value="Genomic_DNA"/>
</dbReference>
<dbReference type="InterPro" id="IPR005545">
    <property type="entry name" value="YCII"/>
</dbReference>
<dbReference type="Pfam" id="PF03795">
    <property type="entry name" value="YCII"/>
    <property type="match status" value="1"/>
</dbReference>
<feature type="domain" description="YCII-related" evidence="2">
    <location>
        <begin position="4"/>
        <end position="83"/>
    </location>
</feature>
<evidence type="ECO:0000313" key="4">
    <source>
        <dbReference type="Proteomes" id="UP000051888"/>
    </source>
</evidence>
<organism evidence="3 4">
    <name type="scientific">Heyndrickxia shackletonii</name>
    <dbReference type="NCBI Taxonomy" id="157838"/>
    <lineage>
        <taxon>Bacteria</taxon>
        <taxon>Bacillati</taxon>
        <taxon>Bacillota</taxon>
        <taxon>Bacilli</taxon>
        <taxon>Bacillales</taxon>
        <taxon>Bacillaceae</taxon>
        <taxon>Heyndrickxia</taxon>
    </lineage>
</organism>
<dbReference type="AlphaFoldDB" id="A0A0Q3WYV2"/>
<accession>A0A0Q3WYV2</accession>
<dbReference type="PANTHER" id="PTHR37828:SF1">
    <property type="entry name" value="YCII-RELATED DOMAIN-CONTAINING PROTEIN"/>
    <property type="match status" value="1"/>
</dbReference>
<proteinExistence type="inferred from homology"/>
<dbReference type="SUPFAM" id="SSF54909">
    <property type="entry name" value="Dimeric alpha+beta barrel"/>
    <property type="match status" value="1"/>
</dbReference>
<dbReference type="PANTHER" id="PTHR37828">
    <property type="entry name" value="GSR2449 PROTEIN"/>
    <property type="match status" value="1"/>
</dbReference>
<name>A0A0Q3WYV2_9BACI</name>
<dbReference type="PATRIC" id="fig|157838.3.peg.2779"/>
<protein>
    <recommendedName>
        <fullName evidence="2">YCII-related domain-containing protein</fullName>
    </recommendedName>
</protein>
<evidence type="ECO:0000256" key="1">
    <source>
        <dbReference type="ARBA" id="ARBA00007689"/>
    </source>
</evidence>
<reference evidence="3 4" key="1">
    <citation type="submission" date="2015-09" db="EMBL/GenBank/DDBJ databases">
        <title>Genome sequencing project for genomic taxonomy and phylogenomics of Bacillus-like bacteria.</title>
        <authorList>
            <person name="Liu B."/>
            <person name="Wang J."/>
            <person name="Zhu Y."/>
            <person name="Liu G."/>
            <person name="Chen Q."/>
            <person name="Chen Z."/>
            <person name="Lan J."/>
            <person name="Che J."/>
            <person name="Ge C."/>
            <person name="Shi H."/>
            <person name="Pan Z."/>
            <person name="Liu X."/>
        </authorList>
    </citation>
    <scope>NUCLEOTIDE SEQUENCE [LARGE SCALE GENOMIC DNA]</scope>
    <source>
        <strain evidence="3 4">LMG 18435</strain>
    </source>
</reference>
<dbReference type="InterPro" id="IPR011008">
    <property type="entry name" value="Dimeric_a/b-barrel"/>
</dbReference>
<comment type="caution">
    <text evidence="3">The sequence shown here is derived from an EMBL/GenBank/DDBJ whole genome shotgun (WGS) entry which is preliminary data.</text>
</comment>
<dbReference type="OrthoDB" id="162319at2"/>
<evidence type="ECO:0000259" key="2">
    <source>
        <dbReference type="Pfam" id="PF03795"/>
    </source>
</evidence>
<evidence type="ECO:0000313" key="3">
    <source>
        <dbReference type="EMBL" id="KQL54239.1"/>
    </source>
</evidence>
<gene>
    <name evidence="3" type="ORF">AN964_12545</name>
</gene>
<comment type="similarity">
    <text evidence="1">Belongs to the YciI family.</text>
</comment>
<sequence length="105" mass="12101">MKKFVVMLKDKKAGELTQELLIQHIEHLRKMNDEGKLFICGPFKDNDKAIQIILCESLGEAINLVESDPFVKEGYYATYEVSELLEANEENNWLIDIPQTKDNLT</sequence>
<dbReference type="Gene3D" id="3.30.70.1060">
    <property type="entry name" value="Dimeric alpha+beta barrel"/>
    <property type="match status" value="1"/>
</dbReference>